<dbReference type="AlphaFoldDB" id="A0A1G1XSW6"/>
<protein>
    <recommendedName>
        <fullName evidence="1">Transcription regulator TrmB N-terminal domain-containing protein</fullName>
    </recommendedName>
</protein>
<dbReference type="PANTHER" id="PTHR34293:SF1">
    <property type="entry name" value="HTH-TYPE TRANSCRIPTIONAL REGULATOR TRMBL2"/>
    <property type="match status" value="1"/>
</dbReference>
<dbReference type="InterPro" id="IPR036390">
    <property type="entry name" value="WH_DNA-bd_sf"/>
</dbReference>
<reference evidence="2 3" key="1">
    <citation type="journal article" date="2016" name="Nat. Commun.">
        <title>Thousands of microbial genomes shed light on interconnected biogeochemical processes in an aquifer system.</title>
        <authorList>
            <person name="Anantharaman K."/>
            <person name="Brown C.T."/>
            <person name="Hug L.A."/>
            <person name="Sharon I."/>
            <person name="Castelle C.J."/>
            <person name="Probst A.J."/>
            <person name="Thomas B.C."/>
            <person name="Singh A."/>
            <person name="Wilkins M.J."/>
            <person name="Karaoz U."/>
            <person name="Brodie E.L."/>
            <person name="Williams K.H."/>
            <person name="Hubbard S.S."/>
            <person name="Banfield J.F."/>
        </authorList>
    </citation>
    <scope>NUCLEOTIDE SEQUENCE [LARGE SCALE GENOMIC DNA]</scope>
</reference>
<organism evidence="2 3">
    <name type="scientific">Candidatus Buchananbacteria bacterium RBG_13_39_9</name>
    <dbReference type="NCBI Taxonomy" id="1797531"/>
    <lineage>
        <taxon>Bacteria</taxon>
        <taxon>Candidatus Buchananiibacteriota</taxon>
    </lineage>
</organism>
<dbReference type="InterPro" id="IPR036388">
    <property type="entry name" value="WH-like_DNA-bd_sf"/>
</dbReference>
<accession>A0A1G1XSW6</accession>
<dbReference type="Gene3D" id="1.10.10.10">
    <property type="entry name" value="Winged helix-like DNA-binding domain superfamily/Winged helix DNA-binding domain"/>
    <property type="match status" value="1"/>
</dbReference>
<dbReference type="Pfam" id="PF01978">
    <property type="entry name" value="TrmB"/>
    <property type="match status" value="1"/>
</dbReference>
<dbReference type="InterPro" id="IPR002831">
    <property type="entry name" value="Tscrpt_reg_TrmB_N"/>
</dbReference>
<dbReference type="InterPro" id="IPR051797">
    <property type="entry name" value="TrmB-like"/>
</dbReference>
<proteinExistence type="predicted"/>
<dbReference type="Proteomes" id="UP000176260">
    <property type="component" value="Unassembled WGS sequence"/>
</dbReference>
<gene>
    <name evidence="2" type="ORF">A2Y67_01450</name>
</gene>
<comment type="caution">
    <text evidence="2">The sequence shown here is derived from an EMBL/GenBank/DDBJ whole genome shotgun (WGS) entry which is preliminary data.</text>
</comment>
<sequence>MNEQLTKLLQETGFTEKEAITYIALSELGSGTVTQIAEHAKLKRSIVYIILEGLIKRGYISLIPDTKISRYVAADPTKIFLDLKNITANFKDALPSFLAIFNNSIWKPKINYFEGKEGIQSVYRQTEHVKEAYYISNANAVAKYMPEEIEHWLDYFQNRIPATTKCKQILSDTPMDRDFAKKSQSKNVQFKFLPKGQTLDMDISIFDNKVALTSLKDHLFIVMIESKALYNSMKTIFDLLWEQGVK</sequence>
<name>A0A1G1XSW6_9BACT</name>
<dbReference type="SUPFAM" id="SSF46785">
    <property type="entry name" value="Winged helix' DNA-binding domain"/>
    <property type="match status" value="1"/>
</dbReference>
<evidence type="ECO:0000259" key="1">
    <source>
        <dbReference type="Pfam" id="PF01978"/>
    </source>
</evidence>
<dbReference type="PANTHER" id="PTHR34293">
    <property type="entry name" value="HTH-TYPE TRANSCRIPTIONAL REGULATOR TRMBL2"/>
    <property type="match status" value="1"/>
</dbReference>
<evidence type="ECO:0000313" key="3">
    <source>
        <dbReference type="Proteomes" id="UP000176260"/>
    </source>
</evidence>
<evidence type="ECO:0000313" key="2">
    <source>
        <dbReference type="EMBL" id="OGY42710.1"/>
    </source>
</evidence>
<feature type="domain" description="Transcription regulator TrmB N-terminal" evidence="1">
    <location>
        <begin position="9"/>
        <end position="76"/>
    </location>
</feature>
<dbReference type="EMBL" id="MHIA01000008">
    <property type="protein sequence ID" value="OGY42710.1"/>
    <property type="molecule type" value="Genomic_DNA"/>
</dbReference>